<feature type="domain" description="GyrI-like small molecule binding" evidence="1">
    <location>
        <begin position="19"/>
        <end position="214"/>
    </location>
</feature>
<evidence type="ECO:0000313" key="2">
    <source>
        <dbReference type="EMBL" id="MPM06939.1"/>
    </source>
</evidence>
<dbReference type="Gene3D" id="3.20.80.10">
    <property type="entry name" value="Regulatory factor, effector binding domain"/>
    <property type="match status" value="1"/>
</dbReference>
<protein>
    <recommendedName>
        <fullName evidence="1">GyrI-like small molecule binding domain-containing protein</fullName>
    </recommendedName>
</protein>
<proteinExistence type="predicted"/>
<name>A0A644WT93_9ZZZZ</name>
<reference evidence="2" key="1">
    <citation type="submission" date="2019-08" db="EMBL/GenBank/DDBJ databases">
        <authorList>
            <person name="Kucharzyk K."/>
            <person name="Murdoch R.W."/>
            <person name="Higgins S."/>
            <person name="Loffler F."/>
        </authorList>
    </citation>
    <scope>NUCLEOTIDE SEQUENCE</scope>
</reference>
<accession>A0A644WT93</accession>
<dbReference type="InterPro" id="IPR029442">
    <property type="entry name" value="GyrI-like"/>
</dbReference>
<dbReference type="InterPro" id="IPR011256">
    <property type="entry name" value="Reg_factor_effector_dom_sf"/>
</dbReference>
<gene>
    <name evidence="2" type="ORF">SDC9_53242</name>
</gene>
<dbReference type="InterPro" id="IPR008319">
    <property type="entry name" value="GyrI-like_CCH_Lin2189-like"/>
</dbReference>
<dbReference type="Pfam" id="PF06445">
    <property type="entry name" value="GyrI-like"/>
    <property type="match status" value="1"/>
</dbReference>
<organism evidence="2">
    <name type="scientific">bioreactor metagenome</name>
    <dbReference type="NCBI Taxonomy" id="1076179"/>
    <lineage>
        <taxon>unclassified sequences</taxon>
        <taxon>metagenomes</taxon>
        <taxon>ecological metagenomes</taxon>
    </lineage>
</organism>
<dbReference type="PIRSF" id="PIRSF031644">
    <property type="entry name" value="UCP031644"/>
    <property type="match status" value="1"/>
</dbReference>
<sequence length="217" mass="25795">MDKLDYKKAFKDLYLPKTQPIEITVPSMTFIMVDGQGDPNNKDGEYQDAIELLYGLSYTIKMNKNIRNEIENYFDYVVPPLEGLWWLKDDDMDFSKKHKYIWTSMIRQPEFVTQEIFDFACEELKKKKPNIDVSKARLEIFNEGLCVQCMHIGPFDQEYATTEKIDKYIEENNLINDISKISQDGKIRRHHEIYLSDPRKANKEKMKTVIRHPVRRK</sequence>
<dbReference type="AlphaFoldDB" id="A0A644WT93"/>
<comment type="caution">
    <text evidence="2">The sequence shown here is derived from an EMBL/GenBank/DDBJ whole genome shotgun (WGS) entry which is preliminary data.</text>
</comment>
<evidence type="ECO:0000259" key="1">
    <source>
        <dbReference type="Pfam" id="PF06445"/>
    </source>
</evidence>
<dbReference type="EMBL" id="VSSQ01001281">
    <property type="protein sequence ID" value="MPM06939.1"/>
    <property type="molecule type" value="Genomic_DNA"/>
</dbReference>